<dbReference type="SMART" id="SM00388">
    <property type="entry name" value="HisKA"/>
    <property type="match status" value="1"/>
</dbReference>
<sequence length="499" mass="53003">MSPRRRAELRERLRARPVSLRTRLIAEQLVLLALVCLVIGVVTLLGLRAYLVRNLEEQLRDASARATMFVQRGNPANPLPLPPGPREHPGTDAPGQGPDTLNATIQDGDVAIARRLTSTGDSEALPTDLDAVLLGLPVDGTAHDRELGGLGDYLLLASRTERGDLTVITGLPLRGLDNTLWTTALLLGGIALIGLTTAGVAGTLIVRRTLRPLDRMAATAQRVSELELDRGEVALSVRVPRADTDEHTEVGQVGAALNRMLGHIGNALAVRHASETRVRQFVADASHELRTPLAAISGYAELARRRQDDLPPDVAHALSRVGSESQRMTTLVEDLLLLARLDSGRPLLLETVDLSLLVINAVSDAKAAGPDHRWHLDLPAEPVHAVGDQARLHQVLTNLLANGRTHTPPGTTVTAGVRQEGDSAVLTVVDDGPGIPAELLPEVFERFARGDGSRNRAAGSTGLGLAIVAAVVQAHSGTVRVESVPGRTEFTVRLPAAAG</sequence>
<dbReference type="STRING" id="1193682.BJP25_13795"/>
<evidence type="ECO:0000256" key="11">
    <source>
        <dbReference type="ARBA" id="ARBA00023136"/>
    </source>
</evidence>
<dbReference type="InterPro" id="IPR003660">
    <property type="entry name" value="HAMP_dom"/>
</dbReference>
<evidence type="ECO:0000256" key="10">
    <source>
        <dbReference type="ARBA" id="ARBA00023012"/>
    </source>
</evidence>
<evidence type="ECO:0000256" key="4">
    <source>
        <dbReference type="ARBA" id="ARBA00012438"/>
    </source>
</evidence>
<evidence type="ECO:0000256" key="13">
    <source>
        <dbReference type="SAM" id="Phobius"/>
    </source>
</evidence>
<evidence type="ECO:0000313" key="17">
    <source>
        <dbReference type="Proteomes" id="UP000186040"/>
    </source>
</evidence>
<dbReference type="PROSITE" id="PS50109">
    <property type="entry name" value="HIS_KIN"/>
    <property type="match status" value="1"/>
</dbReference>
<evidence type="ECO:0000256" key="5">
    <source>
        <dbReference type="ARBA" id="ARBA00022553"/>
    </source>
</evidence>
<feature type="domain" description="HAMP" evidence="15">
    <location>
        <begin position="207"/>
        <end position="269"/>
    </location>
</feature>
<dbReference type="PANTHER" id="PTHR45436">
    <property type="entry name" value="SENSOR HISTIDINE KINASE YKOH"/>
    <property type="match status" value="1"/>
</dbReference>
<evidence type="ECO:0000256" key="3">
    <source>
        <dbReference type="ARBA" id="ARBA00004236"/>
    </source>
</evidence>
<evidence type="ECO:0000256" key="8">
    <source>
        <dbReference type="ARBA" id="ARBA00022777"/>
    </source>
</evidence>
<reference evidence="16 17" key="1">
    <citation type="submission" date="2016-10" db="EMBL/GenBank/DDBJ databases">
        <title>The Draft Genome Sequence of Actinokineospora bangkokensis 44EHWT reveals the biosynthetic pathway of antifungal compounds Thailandins with unusual extender unit butylmalonyl-CoA.</title>
        <authorList>
            <person name="Greule A."/>
            <person name="Intra B."/>
            <person name="Flemming S."/>
            <person name="Rommel M.G."/>
            <person name="Panbangred W."/>
            <person name="Bechthold A."/>
        </authorList>
    </citation>
    <scope>NUCLEOTIDE SEQUENCE [LARGE SCALE GENOMIC DNA]</scope>
    <source>
        <strain evidence="16 17">44EHW</strain>
    </source>
</reference>
<dbReference type="CDD" id="cd00075">
    <property type="entry name" value="HATPase"/>
    <property type="match status" value="1"/>
</dbReference>
<dbReference type="FunFam" id="1.10.287.130:FF:000001">
    <property type="entry name" value="Two-component sensor histidine kinase"/>
    <property type="match status" value="1"/>
</dbReference>
<proteinExistence type="predicted"/>
<dbReference type="Proteomes" id="UP000186040">
    <property type="component" value="Unassembled WGS sequence"/>
</dbReference>
<feature type="transmembrane region" description="Helical" evidence="13">
    <location>
        <begin position="29"/>
        <end position="51"/>
    </location>
</feature>
<evidence type="ECO:0000256" key="1">
    <source>
        <dbReference type="ARBA" id="ARBA00000085"/>
    </source>
</evidence>
<evidence type="ECO:0000259" key="14">
    <source>
        <dbReference type="PROSITE" id="PS50109"/>
    </source>
</evidence>
<dbReference type="InterPro" id="IPR036890">
    <property type="entry name" value="HATPase_C_sf"/>
</dbReference>
<dbReference type="SUPFAM" id="SSF47384">
    <property type="entry name" value="Homodimeric domain of signal transducing histidine kinase"/>
    <property type="match status" value="1"/>
</dbReference>
<dbReference type="SMART" id="SM00304">
    <property type="entry name" value="HAMP"/>
    <property type="match status" value="1"/>
</dbReference>
<dbReference type="Gene3D" id="1.10.287.130">
    <property type="match status" value="1"/>
</dbReference>
<protein>
    <recommendedName>
        <fullName evidence="4">histidine kinase</fullName>
        <ecNumber evidence="4">2.7.13.3</ecNumber>
    </recommendedName>
</protein>
<dbReference type="GO" id="GO:0005509">
    <property type="term" value="F:calcium ion binding"/>
    <property type="evidence" value="ECO:0007669"/>
    <property type="project" value="UniProtKB-ARBA"/>
</dbReference>
<evidence type="ECO:0000256" key="12">
    <source>
        <dbReference type="SAM" id="MobiDB-lite"/>
    </source>
</evidence>
<dbReference type="GO" id="GO:0000155">
    <property type="term" value="F:phosphorelay sensor kinase activity"/>
    <property type="evidence" value="ECO:0007669"/>
    <property type="project" value="InterPro"/>
</dbReference>
<feature type="transmembrane region" description="Helical" evidence="13">
    <location>
        <begin position="180"/>
        <end position="206"/>
    </location>
</feature>
<keyword evidence="11 13" id="KW-0472">Membrane</keyword>
<keyword evidence="9 13" id="KW-1133">Transmembrane helix</keyword>
<keyword evidence="10" id="KW-0902">Two-component regulatory system</keyword>
<dbReference type="EC" id="2.7.13.3" evidence="4"/>
<keyword evidence="7 13" id="KW-0812">Transmembrane</keyword>
<dbReference type="InterPro" id="IPR050428">
    <property type="entry name" value="TCS_sensor_his_kinase"/>
</dbReference>
<comment type="caution">
    <text evidence="16">The sequence shown here is derived from an EMBL/GenBank/DDBJ whole genome shotgun (WGS) entry which is preliminary data.</text>
</comment>
<evidence type="ECO:0000259" key="15">
    <source>
        <dbReference type="PROSITE" id="PS50885"/>
    </source>
</evidence>
<dbReference type="PANTHER" id="PTHR45436:SF5">
    <property type="entry name" value="SENSOR HISTIDINE KINASE TRCS"/>
    <property type="match status" value="1"/>
</dbReference>
<dbReference type="SUPFAM" id="SSF55874">
    <property type="entry name" value="ATPase domain of HSP90 chaperone/DNA topoisomerase II/histidine kinase"/>
    <property type="match status" value="1"/>
</dbReference>
<dbReference type="InterPro" id="IPR005467">
    <property type="entry name" value="His_kinase_dom"/>
</dbReference>
<dbReference type="Pfam" id="PF02518">
    <property type="entry name" value="HATPase_c"/>
    <property type="match status" value="1"/>
</dbReference>
<dbReference type="InterPro" id="IPR004358">
    <property type="entry name" value="Sig_transdc_His_kin-like_C"/>
</dbReference>
<dbReference type="Pfam" id="PF00672">
    <property type="entry name" value="HAMP"/>
    <property type="match status" value="1"/>
</dbReference>
<feature type="domain" description="Histidine kinase" evidence="14">
    <location>
        <begin position="284"/>
        <end position="498"/>
    </location>
</feature>
<dbReference type="GO" id="GO:0005886">
    <property type="term" value="C:plasma membrane"/>
    <property type="evidence" value="ECO:0007669"/>
    <property type="project" value="UniProtKB-SubCell"/>
</dbReference>
<dbReference type="InterPro" id="IPR003594">
    <property type="entry name" value="HATPase_dom"/>
</dbReference>
<evidence type="ECO:0000256" key="6">
    <source>
        <dbReference type="ARBA" id="ARBA00022679"/>
    </source>
</evidence>
<dbReference type="AlphaFoldDB" id="A0A1Q9LPZ3"/>
<dbReference type="PROSITE" id="PS50885">
    <property type="entry name" value="HAMP"/>
    <property type="match status" value="1"/>
</dbReference>
<dbReference type="Pfam" id="PF00512">
    <property type="entry name" value="HisKA"/>
    <property type="match status" value="1"/>
</dbReference>
<comment type="subcellular location">
    <subcellularLocation>
        <location evidence="3">Cell membrane</location>
    </subcellularLocation>
</comment>
<evidence type="ECO:0000313" key="16">
    <source>
        <dbReference type="EMBL" id="OLR94092.1"/>
    </source>
</evidence>
<evidence type="ECO:0000256" key="7">
    <source>
        <dbReference type="ARBA" id="ARBA00022692"/>
    </source>
</evidence>
<dbReference type="Gene3D" id="3.30.565.10">
    <property type="entry name" value="Histidine kinase-like ATPase, C-terminal domain"/>
    <property type="match status" value="1"/>
</dbReference>
<dbReference type="EMBL" id="MKQR01000008">
    <property type="protein sequence ID" value="OLR94092.1"/>
    <property type="molecule type" value="Genomic_DNA"/>
</dbReference>
<organism evidence="16 17">
    <name type="scientific">Actinokineospora bangkokensis</name>
    <dbReference type="NCBI Taxonomy" id="1193682"/>
    <lineage>
        <taxon>Bacteria</taxon>
        <taxon>Bacillati</taxon>
        <taxon>Actinomycetota</taxon>
        <taxon>Actinomycetes</taxon>
        <taxon>Pseudonocardiales</taxon>
        <taxon>Pseudonocardiaceae</taxon>
        <taxon>Actinokineospora</taxon>
    </lineage>
</organism>
<name>A0A1Q9LPZ3_9PSEU</name>
<evidence type="ECO:0000256" key="2">
    <source>
        <dbReference type="ARBA" id="ARBA00001968"/>
    </source>
</evidence>
<gene>
    <name evidence="16" type="ORF">BJP25_13795</name>
</gene>
<keyword evidence="6" id="KW-0808">Transferase</keyword>
<evidence type="ECO:0000256" key="9">
    <source>
        <dbReference type="ARBA" id="ARBA00022989"/>
    </source>
</evidence>
<comment type="cofactor">
    <cofactor evidence="2">
        <name>a divalent metal cation</name>
        <dbReference type="ChEBI" id="CHEBI:60240"/>
    </cofactor>
</comment>
<dbReference type="FunFam" id="3.30.565.10:FF:000006">
    <property type="entry name" value="Sensor histidine kinase WalK"/>
    <property type="match status" value="1"/>
</dbReference>
<comment type="catalytic activity">
    <reaction evidence="1">
        <text>ATP + protein L-histidine = ADP + protein N-phospho-L-histidine.</text>
        <dbReference type="EC" id="2.7.13.3"/>
    </reaction>
</comment>
<keyword evidence="5" id="KW-0597">Phosphoprotein</keyword>
<feature type="region of interest" description="Disordered" evidence="12">
    <location>
        <begin position="72"/>
        <end position="99"/>
    </location>
</feature>
<keyword evidence="8 16" id="KW-0418">Kinase</keyword>
<keyword evidence="17" id="KW-1185">Reference proteome</keyword>
<dbReference type="CDD" id="cd06225">
    <property type="entry name" value="HAMP"/>
    <property type="match status" value="1"/>
</dbReference>
<dbReference type="CDD" id="cd00082">
    <property type="entry name" value="HisKA"/>
    <property type="match status" value="1"/>
</dbReference>
<dbReference type="Gene3D" id="6.10.340.10">
    <property type="match status" value="1"/>
</dbReference>
<dbReference type="InterPro" id="IPR003661">
    <property type="entry name" value="HisK_dim/P_dom"/>
</dbReference>
<dbReference type="SMART" id="SM00387">
    <property type="entry name" value="HATPase_c"/>
    <property type="match status" value="1"/>
</dbReference>
<accession>A0A1Q9LPZ3</accession>
<dbReference type="PRINTS" id="PR00344">
    <property type="entry name" value="BCTRLSENSOR"/>
</dbReference>
<dbReference type="InterPro" id="IPR036097">
    <property type="entry name" value="HisK_dim/P_sf"/>
</dbReference>